<feature type="transmembrane region" description="Helical" evidence="1">
    <location>
        <begin position="5"/>
        <end position="26"/>
    </location>
</feature>
<sequence length="221" mass="25994">MKEFVWDIIGYLIPGYLVIILFNFFITSNIGVKNDFLFSWELLNPAYVLIVLAYVLGFIVYGLTQFKICIQDLVIEKTKKFKISKFLQKYHSEIWKDEFENSQALIAAKRRLTDDGISEASQMKVNEIRDIFMSRNPEMDQKIYTFMFRASVFDHTSTILMIFAVIALIGSFLQLFGLHFFKYESVHIILYISFPFLCIRLGNAKRYFYSISQRIPMSNLK</sequence>
<name>A0ABW6BKC3_9SPHI</name>
<dbReference type="EMBL" id="JBHUPB010000015">
    <property type="protein sequence ID" value="MFD2969960.1"/>
    <property type="molecule type" value="Genomic_DNA"/>
</dbReference>
<evidence type="ECO:0008006" key="4">
    <source>
        <dbReference type="Google" id="ProtNLM"/>
    </source>
</evidence>
<organism evidence="2 3">
    <name type="scientific">Sphingobacterium bambusae</name>
    <dbReference type="NCBI Taxonomy" id="662858"/>
    <lineage>
        <taxon>Bacteria</taxon>
        <taxon>Pseudomonadati</taxon>
        <taxon>Bacteroidota</taxon>
        <taxon>Sphingobacteriia</taxon>
        <taxon>Sphingobacteriales</taxon>
        <taxon>Sphingobacteriaceae</taxon>
        <taxon>Sphingobacterium</taxon>
    </lineage>
</organism>
<protein>
    <recommendedName>
        <fullName evidence="4">DUF4239 domain-containing protein</fullName>
    </recommendedName>
</protein>
<feature type="transmembrane region" description="Helical" evidence="1">
    <location>
        <begin position="46"/>
        <end position="64"/>
    </location>
</feature>
<feature type="transmembrane region" description="Helical" evidence="1">
    <location>
        <begin position="186"/>
        <end position="204"/>
    </location>
</feature>
<keyword evidence="1" id="KW-1133">Transmembrane helix</keyword>
<keyword evidence="3" id="KW-1185">Reference proteome</keyword>
<accession>A0ABW6BKC3</accession>
<evidence type="ECO:0000313" key="3">
    <source>
        <dbReference type="Proteomes" id="UP001597525"/>
    </source>
</evidence>
<feature type="transmembrane region" description="Helical" evidence="1">
    <location>
        <begin position="159"/>
        <end position="180"/>
    </location>
</feature>
<evidence type="ECO:0000313" key="2">
    <source>
        <dbReference type="EMBL" id="MFD2969960.1"/>
    </source>
</evidence>
<comment type="caution">
    <text evidence="2">The sequence shown here is derived from an EMBL/GenBank/DDBJ whole genome shotgun (WGS) entry which is preliminary data.</text>
</comment>
<evidence type="ECO:0000256" key="1">
    <source>
        <dbReference type="SAM" id="Phobius"/>
    </source>
</evidence>
<reference evidence="3" key="1">
    <citation type="journal article" date="2019" name="Int. J. Syst. Evol. Microbiol.">
        <title>The Global Catalogue of Microorganisms (GCM) 10K type strain sequencing project: providing services to taxonomists for standard genome sequencing and annotation.</title>
        <authorList>
            <consortium name="The Broad Institute Genomics Platform"/>
            <consortium name="The Broad Institute Genome Sequencing Center for Infectious Disease"/>
            <person name="Wu L."/>
            <person name="Ma J."/>
        </authorList>
    </citation>
    <scope>NUCLEOTIDE SEQUENCE [LARGE SCALE GENOMIC DNA]</scope>
    <source>
        <strain evidence="3">KCTC 22814</strain>
    </source>
</reference>
<keyword evidence="1" id="KW-0472">Membrane</keyword>
<gene>
    <name evidence="2" type="ORF">ACFS7Y_21400</name>
</gene>
<dbReference type="Proteomes" id="UP001597525">
    <property type="component" value="Unassembled WGS sequence"/>
</dbReference>
<proteinExistence type="predicted"/>
<keyword evidence="1" id="KW-0812">Transmembrane</keyword>